<sequence length="137" mass="14180">MKFALALLLLAGPAAAETVVAARTIRAQEVIGPGDVVIQPMDVAGGAADLDLFIGQEARVALYAGRPVRPGDVRPPATVERNAVVPLIYSQSGVVISTEGRALDRAGPGEIIRVMNLSSRTTVSARIGPDGAAYVSY</sequence>
<keyword evidence="6" id="KW-0282">Flagellum</keyword>
<dbReference type="EMBL" id="FWFZ01000016">
    <property type="protein sequence ID" value="SLN62790.1"/>
    <property type="molecule type" value="Genomic_DNA"/>
</dbReference>
<keyword evidence="2 4" id="KW-0732">Signal</keyword>
<organism evidence="6 7">
    <name type="scientific">Roseisalinus antarcticus</name>
    <dbReference type="NCBI Taxonomy" id="254357"/>
    <lineage>
        <taxon>Bacteria</taxon>
        <taxon>Pseudomonadati</taxon>
        <taxon>Pseudomonadota</taxon>
        <taxon>Alphaproteobacteria</taxon>
        <taxon>Rhodobacterales</taxon>
        <taxon>Roseobacteraceae</taxon>
        <taxon>Roseisalinus</taxon>
    </lineage>
</organism>
<dbReference type="PANTHER" id="PTHR36307:SF1">
    <property type="entry name" value="FLAGELLA BASAL BODY P-RING FORMATION PROTEIN FLGA"/>
    <property type="match status" value="1"/>
</dbReference>
<dbReference type="Pfam" id="PF13144">
    <property type="entry name" value="ChapFlgA"/>
    <property type="match status" value="1"/>
</dbReference>
<dbReference type="InterPro" id="IPR017585">
    <property type="entry name" value="SAF_FlgA"/>
</dbReference>
<keyword evidence="4" id="KW-1005">Bacterial flagellum biogenesis</keyword>
<dbReference type="NCBIfam" id="TIGR03170">
    <property type="entry name" value="flgA_cterm"/>
    <property type="match status" value="1"/>
</dbReference>
<evidence type="ECO:0000256" key="3">
    <source>
        <dbReference type="ARBA" id="ARBA00022764"/>
    </source>
</evidence>
<dbReference type="Gene3D" id="3.90.1210.10">
    <property type="entry name" value="Antifreeze-like/N-acetylneuraminic acid synthase C-terminal domain"/>
    <property type="match status" value="1"/>
</dbReference>
<dbReference type="AlphaFoldDB" id="A0A1Y5TFC6"/>
<feature type="chain" id="PRO_5039961454" description="Flagella basal body P-ring formation protein FlgA" evidence="4">
    <location>
        <begin position="17"/>
        <end position="137"/>
    </location>
</feature>
<feature type="signal peptide" evidence="4">
    <location>
        <begin position="1"/>
        <end position="16"/>
    </location>
</feature>
<dbReference type="InterPro" id="IPR013974">
    <property type="entry name" value="SAF"/>
</dbReference>
<dbReference type="SMART" id="SM00858">
    <property type="entry name" value="SAF"/>
    <property type="match status" value="1"/>
</dbReference>
<evidence type="ECO:0000313" key="6">
    <source>
        <dbReference type="EMBL" id="SLN62790.1"/>
    </source>
</evidence>
<comment type="function">
    <text evidence="4">Involved in the assembly process of the P-ring formation. It may associate with FlgF on the rod constituting a structure essential for the P-ring assembly or may act as a modulator protein for the P-ring assembly.</text>
</comment>
<proteinExistence type="inferred from homology"/>
<evidence type="ECO:0000259" key="5">
    <source>
        <dbReference type="SMART" id="SM00858"/>
    </source>
</evidence>
<evidence type="ECO:0000313" key="7">
    <source>
        <dbReference type="Proteomes" id="UP000193900"/>
    </source>
</evidence>
<comment type="similarity">
    <text evidence="4">Belongs to the FlgA family.</text>
</comment>
<reference evidence="6 7" key="1">
    <citation type="submission" date="2017-03" db="EMBL/GenBank/DDBJ databases">
        <authorList>
            <person name="Afonso C.L."/>
            <person name="Miller P.J."/>
            <person name="Scott M.A."/>
            <person name="Spackman E."/>
            <person name="Goraichik I."/>
            <person name="Dimitrov K.M."/>
            <person name="Suarez D.L."/>
            <person name="Swayne D.E."/>
        </authorList>
    </citation>
    <scope>NUCLEOTIDE SEQUENCE [LARGE SCALE GENOMIC DNA]</scope>
    <source>
        <strain evidence="6 7">CECT 7023</strain>
    </source>
</reference>
<gene>
    <name evidence="6" type="ORF">ROA7023_02934</name>
</gene>
<name>A0A1Y5TFC6_9RHOB</name>
<dbReference type="RefSeq" id="WP_085879747.1">
    <property type="nucleotide sequence ID" value="NZ_FWFZ01000016.1"/>
</dbReference>
<dbReference type="PANTHER" id="PTHR36307">
    <property type="entry name" value="FLAGELLA BASAL BODY P-RING FORMATION PROTEIN FLGA"/>
    <property type="match status" value="1"/>
</dbReference>
<comment type="subcellular location">
    <subcellularLocation>
        <location evidence="1 4">Periplasm</location>
    </subcellularLocation>
</comment>
<keyword evidence="6" id="KW-0969">Cilium</keyword>
<dbReference type="GO" id="GO:0044780">
    <property type="term" value="P:bacterial-type flagellum assembly"/>
    <property type="evidence" value="ECO:0007669"/>
    <property type="project" value="InterPro"/>
</dbReference>
<dbReference type="Proteomes" id="UP000193900">
    <property type="component" value="Unassembled WGS sequence"/>
</dbReference>
<evidence type="ECO:0000256" key="1">
    <source>
        <dbReference type="ARBA" id="ARBA00004418"/>
    </source>
</evidence>
<dbReference type="GO" id="GO:0042597">
    <property type="term" value="C:periplasmic space"/>
    <property type="evidence" value="ECO:0007669"/>
    <property type="project" value="UniProtKB-SubCell"/>
</dbReference>
<dbReference type="Gene3D" id="2.30.30.760">
    <property type="match status" value="1"/>
</dbReference>
<dbReference type="InterPro" id="IPR039246">
    <property type="entry name" value="Flagellar_FlgA"/>
</dbReference>
<keyword evidence="3 4" id="KW-0574">Periplasm</keyword>
<keyword evidence="6" id="KW-0966">Cell projection</keyword>
<accession>A0A1Y5TFC6</accession>
<dbReference type="OrthoDB" id="7619725at2"/>
<evidence type="ECO:0000256" key="4">
    <source>
        <dbReference type="RuleBase" id="RU362063"/>
    </source>
</evidence>
<protein>
    <recommendedName>
        <fullName evidence="4">Flagella basal body P-ring formation protein FlgA</fullName>
    </recommendedName>
</protein>
<keyword evidence="7" id="KW-1185">Reference proteome</keyword>
<dbReference type="CDD" id="cd11614">
    <property type="entry name" value="SAF_CpaB_FlgA_like"/>
    <property type="match status" value="1"/>
</dbReference>
<evidence type="ECO:0000256" key="2">
    <source>
        <dbReference type="ARBA" id="ARBA00022729"/>
    </source>
</evidence>
<feature type="domain" description="SAF" evidence="5">
    <location>
        <begin position="16"/>
        <end position="74"/>
    </location>
</feature>